<evidence type="ECO:0000256" key="1">
    <source>
        <dbReference type="ARBA" id="ARBA00004651"/>
    </source>
</evidence>
<feature type="transmembrane region" description="Helical" evidence="6">
    <location>
        <begin position="164"/>
        <end position="186"/>
    </location>
</feature>
<keyword evidence="3 6" id="KW-1133">Transmembrane helix</keyword>
<dbReference type="GO" id="GO:0005886">
    <property type="term" value="C:plasma membrane"/>
    <property type="evidence" value="ECO:0007669"/>
    <property type="project" value="UniProtKB-SubCell"/>
</dbReference>
<dbReference type="SUPFAM" id="SSF103473">
    <property type="entry name" value="MFS general substrate transporter"/>
    <property type="match status" value="1"/>
</dbReference>
<comment type="subcellular location">
    <subcellularLocation>
        <location evidence="1">Cell membrane</location>
        <topology evidence="1">Multi-pass membrane protein</topology>
    </subcellularLocation>
</comment>
<sequence>MSTDAIEPTEAAAPAVDPAGDEVHGAPQRRVFLPMYVLAWFGVSLALSTLGGAAIPKALAILDNQNKGTNLALVAGIGGIVVVIITPLFGRLSDRTRSRFGMRNPWMVGGVAVGVVGVVGLAFSTTVPAMALFWCVTQIGFGATNMAVHALLADQIPRRIRARIAAVTGVSAGIALIVGAQTVAMLPNDQQATWFLVPGLIGAALSLGLVLVLRDRVRTEPAEPLSIKEIVSTYWLNPVVYRNFGWAWVCRFLVTMSIVSVTLYLLYFIIDKLGIPIEQASGVLAQAMLFFFAGNVVTTLVFGWLSDHTGRRKPIVFVSCLVTVIGLIIAVFAGSTGVFMVAILIVGAGQGAYVAVDVALMTEVLPTFEEAGKDLGIVALAYQLPQLLAPMLAIPVLAIGGGQNYSALFVCSIVLSLLGGLAILGVRGVR</sequence>
<dbReference type="Proteomes" id="UP000527616">
    <property type="component" value="Unassembled WGS sequence"/>
</dbReference>
<dbReference type="GO" id="GO:0022857">
    <property type="term" value="F:transmembrane transporter activity"/>
    <property type="evidence" value="ECO:0007669"/>
    <property type="project" value="InterPro"/>
</dbReference>
<feature type="transmembrane region" description="Helical" evidence="6">
    <location>
        <begin position="131"/>
        <end position="152"/>
    </location>
</feature>
<feature type="region of interest" description="Disordered" evidence="5">
    <location>
        <begin position="1"/>
        <end position="22"/>
    </location>
</feature>
<feature type="transmembrane region" description="Helical" evidence="6">
    <location>
        <begin position="71"/>
        <end position="92"/>
    </location>
</feature>
<feature type="transmembrane region" description="Helical" evidence="6">
    <location>
        <begin position="192"/>
        <end position="213"/>
    </location>
</feature>
<dbReference type="RefSeq" id="WP_179443549.1">
    <property type="nucleotide sequence ID" value="NZ_JACBZS010000001.1"/>
</dbReference>
<evidence type="ECO:0000256" key="2">
    <source>
        <dbReference type="ARBA" id="ARBA00022692"/>
    </source>
</evidence>
<evidence type="ECO:0000256" key="3">
    <source>
        <dbReference type="ARBA" id="ARBA00022989"/>
    </source>
</evidence>
<dbReference type="AlphaFoldDB" id="A0A7Z0D5W0"/>
<dbReference type="PANTHER" id="PTHR23528:SF1">
    <property type="entry name" value="MAJOR FACILITATOR SUPERFAMILY (MFS) PROFILE DOMAIN-CONTAINING PROTEIN"/>
    <property type="match status" value="1"/>
</dbReference>
<accession>A0A7Z0D5W0</accession>
<keyword evidence="4 6" id="KW-0472">Membrane</keyword>
<protein>
    <submittedName>
        <fullName evidence="8">MFS family permease</fullName>
    </submittedName>
</protein>
<evidence type="ECO:0000256" key="5">
    <source>
        <dbReference type="SAM" id="MobiDB-lite"/>
    </source>
</evidence>
<reference evidence="8 9" key="1">
    <citation type="submission" date="2020-07" db="EMBL/GenBank/DDBJ databases">
        <title>Sequencing the genomes of 1000 actinobacteria strains.</title>
        <authorList>
            <person name="Klenk H.-P."/>
        </authorList>
    </citation>
    <scope>NUCLEOTIDE SEQUENCE [LARGE SCALE GENOMIC DNA]</scope>
    <source>
        <strain evidence="8 9">DSM 103164</strain>
    </source>
</reference>
<dbReference type="Pfam" id="PF07690">
    <property type="entry name" value="MFS_1"/>
    <property type="match status" value="1"/>
</dbReference>
<dbReference type="EMBL" id="JACBZS010000001">
    <property type="protein sequence ID" value="NYI69476.1"/>
    <property type="molecule type" value="Genomic_DNA"/>
</dbReference>
<feature type="transmembrane region" description="Helical" evidence="6">
    <location>
        <begin position="37"/>
        <end position="59"/>
    </location>
</feature>
<dbReference type="InterPro" id="IPR020846">
    <property type="entry name" value="MFS_dom"/>
</dbReference>
<dbReference type="InterPro" id="IPR036259">
    <property type="entry name" value="MFS_trans_sf"/>
</dbReference>
<feature type="transmembrane region" description="Helical" evidence="6">
    <location>
        <begin position="248"/>
        <end position="270"/>
    </location>
</feature>
<evidence type="ECO:0000256" key="4">
    <source>
        <dbReference type="ARBA" id="ARBA00023136"/>
    </source>
</evidence>
<evidence type="ECO:0000313" key="8">
    <source>
        <dbReference type="EMBL" id="NYI69476.1"/>
    </source>
</evidence>
<feature type="transmembrane region" description="Helical" evidence="6">
    <location>
        <begin position="377"/>
        <end position="399"/>
    </location>
</feature>
<name>A0A7Z0D5W0_9ACTN</name>
<dbReference type="PROSITE" id="PS50850">
    <property type="entry name" value="MFS"/>
    <property type="match status" value="1"/>
</dbReference>
<dbReference type="PANTHER" id="PTHR23528">
    <property type="match status" value="1"/>
</dbReference>
<evidence type="ECO:0000259" key="7">
    <source>
        <dbReference type="PROSITE" id="PS50850"/>
    </source>
</evidence>
<feature type="transmembrane region" description="Helical" evidence="6">
    <location>
        <begin position="405"/>
        <end position="426"/>
    </location>
</feature>
<keyword evidence="9" id="KW-1185">Reference proteome</keyword>
<comment type="caution">
    <text evidence="8">The sequence shown here is derived from an EMBL/GenBank/DDBJ whole genome shotgun (WGS) entry which is preliminary data.</text>
</comment>
<keyword evidence="2 6" id="KW-0812">Transmembrane</keyword>
<evidence type="ECO:0000313" key="9">
    <source>
        <dbReference type="Proteomes" id="UP000527616"/>
    </source>
</evidence>
<feature type="domain" description="Major facilitator superfamily (MFS) profile" evidence="7">
    <location>
        <begin position="32"/>
        <end position="430"/>
    </location>
</feature>
<evidence type="ECO:0000256" key="6">
    <source>
        <dbReference type="SAM" id="Phobius"/>
    </source>
</evidence>
<gene>
    <name evidence="8" type="ORF">GGQ54_000036</name>
</gene>
<feature type="transmembrane region" description="Helical" evidence="6">
    <location>
        <begin position="339"/>
        <end position="365"/>
    </location>
</feature>
<feature type="transmembrane region" description="Helical" evidence="6">
    <location>
        <begin position="315"/>
        <end position="333"/>
    </location>
</feature>
<feature type="transmembrane region" description="Helical" evidence="6">
    <location>
        <begin position="282"/>
        <end position="303"/>
    </location>
</feature>
<dbReference type="InterPro" id="IPR011701">
    <property type="entry name" value="MFS"/>
</dbReference>
<proteinExistence type="predicted"/>
<dbReference type="Gene3D" id="1.20.1250.20">
    <property type="entry name" value="MFS general substrate transporter like domains"/>
    <property type="match status" value="2"/>
</dbReference>
<organism evidence="8 9">
    <name type="scientific">Naumannella cuiyingiana</name>
    <dbReference type="NCBI Taxonomy" id="1347891"/>
    <lineage>
        <taxon>Bacteria</taxon>
        <taxon>Bacillati</taxon>
        <taxon>Actinomycetota</taxon>
        <taxon>Actinomycetes</taxon>
        <taxon>Propionibacteriales</taxon>
        <taxon>Propionibacteriaceae</taxon>
        <taxon>Naumannella</taxon>
    </lineage>
</organism>
<dbReference type="CDD" id="cd06174">
    <property type="entry name" value="MFS"/>
    <property type="match status" value="1"/>
</dbReference>
<feature type="transmembrane region" description="Helical" evidence="6">
    <location>
        <begin position="104"/>
        <end position="125"/>
    </location>
</feature>